<feature type="transmembrane region" description="Helical" evidence="1">
    <location>
        <begin position="71"/>
        <end position="89"/>
    </location>
</feature>
<dbReference type="Pfam" id="PF13781">
    <property type="entry name" value="DoxX_3"/>
    <property type="match status" value="1"/>
</dbReference>
<dbReference type="Proteomes" id="UP001409585">
    <property type="component" value="Unassembled WGS sequence"/>
</dbReference>
<protein>
    <submittedName>
        <fullName evidence="2">DoxX-like family protein</fullName>
    </submittedName>
</protein>
<dbReference type="RefSeq" id="WP_345423768.1">
    <property type="nucleotide sequence ID" value="NZ_AP031496.1"/>
</dbReference>
<proteinExistence type="predicted"/>
<evidence type="ECO:0000313" key="2">
    <source>
        <dbReference type="EMBL" id="GAA4947734.1"/>
    </source>
</evidence>
<feature type="transmembrane region" description="Helical" evidence="1">
    <location>
        <begin position="95"/>
        <end position="116"/>
    </location>
</feature>
<comment type="caution">
    <text evidence="2">The sequence shown here is derived from an EMBL/GenBank/DDBJ whole genome shotgun (WGS) entry which is preliminary data.</text>
</comment>
<keyword evidence="3" id="KW-1185">Reference proteome</keyword>
<accession>A0AAV3U4W8</accession>
<keyword evidence="1" id="KW-0472">Membrane</keyword>
<gene>
    <name evidence="2" type="ORF">GCM10025791_29400</name>
</gene>
<organism evidence="2 3">
    <name type="scientific">Halioxenophilus aromaticivorans</name>
    <dbReference type="NCBI Taxonomy" id="1306992"/>
    <lineage>
        <taxon>Bacteria</taxon>
        <taxon>Pseudomonadati</taxon>
        <taxon>Pseudomonadota</taxon>
        <taxon>Gammaproteobacteria</taxon>
        <taxon>Alteromonadales</taxon>
        <taxon>Alteromonadaceae</taxon>
        <taxon>Halioxenophilus</taxon>
    </lineage>
</organism>
<dbReference type="EMBL" id="BAABLX010000027">
    <property type="protein sequence ID" value="GAA4947734.1"/>
    <property type="molecule type" value="Genomic_DNA"/>
</dbReference>
<keyword evidence="1" id="KW-1133">Transmembrane helix</keyword>
<keyword evidence="1" id="KW-0812">Transmembrane</keyword>
<dbReference type="InterPro" id="IPR025695">
    <property type="entry name" value="DoxX-like"/>
</dbReference>
<feature type="transmembrane region" description="Helical" evidence="1">
    <location>
        <begin position="43"/>
        <end position="64"/>
    </location>
</feature>
<name>A0AAV3U4W8_9ALTE</name>
<reference evidence="3" key="1">
    <citation type="journal article" date="2019" name="Int. J. Syst. Evol. Microbiol.">
        <title>The Global Catalogue of Microorganisms (GCM) 10K type strain sequencing project: providing services to taxonomists for standard genome sequencing and annotation.</title>
        <authorList>
            <consortium name="The Broad Institute Genomics Platform"/>
            <consortium name="The Broad Institute Genome Sequencing Center for Infectious Disease"/>
            <person name="Wu L."/>
            <person name="Ma J."/>
        </authorList>
    </citation>
    <scope>NUCLEOTIDE SEQUENCE [LARGE SCALE GENOMIC DNA]</scope>
    <source>
        <strain evidence="3">JCM 19134</strain>
    </source>
</reference>
<sequence>MSTGPRVTVAFVWIYHGVFPKLLGPHPDELAMNMATGMSHEQAHAVAMLGGIGEVIFGLGVLILWRQRWPLVLSAVAMAVLLAFVIGYYPVVLTAAFNPVTTNIGVLALSLVAYSLRPQSTLR</sequence>
<evidence type="ECO:0000313" key="3">
    <source>
        <dbReference type="Proteomes" id="UP001409585"/>
    </source>
</evidence>
<evidence type="ECO:0000256" key="1">
    <source>
        <dbReference type="SAM" id="Phobius"/>
    </source>
</evidence>
<dbReference type="AlphaFoldDB" id="A0AAV3U4W8"/>